<feature type="coiled-coil region" evidence="1">
    <location>
        <begin position="15"/>
        <end position="49"/>
    </location>
</feature>
<protein>
    <submittedName>
        <fullName evidence="2">Uncharacterized protein</fullName>
    </submittedName>
</protein>
<keyword evidence="1" id="KW-0175">Coiled coil</keyword>
<organism evidence="2 3">
    <name type="scientific">Austropuccinia psidii MF-1</name>
    <dbReference type="NCBI Taxonomy" id="1389203"/>
    <lineage>
        <taxon>Eukaryota</taxon>
        <taxon>Fungi</taxon>
        <taxon>Dikarya</taxon>
        <taxon>Basidiomycota</taxon>
        <taxon>Pucciniomycotina</taxon>
        <taxon>Pucciniomycetes</taxon>
        <taxon>Pucciniales</taxon>
        <taxon>Sphaerophragmiaceae</taxon>
        <taxon>Austropuccinia</taxon>
    </lineage>
</organism>
<comment type="caution">
    <text evidence="2">The sequence shown here is derived from an EMBL/GenBank/DDBJ whole genome shotgun (WGS) entry which is preliminary data.</text>
</comment>
<reference evidence="2" key="1">
    <citation type="submission" date="2021-03" db="EMBL/GenBank/DDBJ databases">
        <title>Draft genome sequence of rust myrtle Austropuccinia psidii MF-1, a brazilian biotype.</title>
        <authorList>
            <person name="Quecine M.C."/>
            <person name="Pachon D.M.R."/>
            <person name="Bonatelli M.L."/>
            <person name="Correr F.H."/>
            <person name="Franceschini L.M."/>
            <person name="Leite T.F."/>
            <person name="Margarido G.R.A."/>
            <person name="Almeida C.A."/>
            <person name="Ferrarezi J.A."/>
            <person name="Labate C.A."/>
        </authorList>
    </citation>
    <scope>NUCLEOTIDE SEQUENCE</scope>
    <source>
        <strain evidence="2">MF-1</strain>
    </source>
</reference>
<dbReference type="Proteomes" id="UP000765509">
    <property type="component" value="Unassembled WGS sequence"/>
</dbReference>
<evidence type="ECO:0000313" key="3">
    <source>
        <dbReference type="Proteomes" id="UP000765509"/>
    </source>
</evidence>
<evidence type="ECO:0000313" key="2">
    <source>
        <dbReference type="EMBL" id="MBW0532617.1"/>
    </source>
</evidence>
<evidence type="ECO:0000256" key="1">
    <source>
        <dbReference type="SAM" id="Coils"/>
    </source>
</evidence>
<keyword evidence="3" id="KW-1185">Reference proteome</keyword>
<sequence length="95" mass="11381">MALPSEESTIDMDHFEEEERIIKELNNRIDLMEKQKKELSLKNSNLEEFLLILVKEIERILNRQVSLEQSLINTNKKFYFLLKQGNHPNYPQDPH</sequence>
<gene>
    <name evidence="2" type="ORF">O181_072332</name>
</gene>
<proteinExistence type="predicted"/>
<dbReference type="EMBL" id="AVOT02037875">
    <property type="protein sequence ID" value="MBW0532617.1"/>
    <property type="molecule type" value="Genomic_DNA"/>
</dbReference>
<dbReference type="AlphaFoldDB" id="A0A9Q3IA18"/>
<name>A0A9Q3IA18_9BASI</name>
<accession>A0A9Q3IA18</accession>